<proteinExistence type="predicted"/>
<feature type="domain" description="Hydantoinase B/oxoprolinase" evidence="1">
    <location>
        <begin position="51"/>
        <end position="611"/>
    </location>
</feature>
<reference evidence="2 3" key="1">
    <citation type="journal article" date="2014" name="Appl. Microbiol. Biotechnol.">
        <title>Transformable facultative thermophile Geobacillus stearothermophilus NUB3621 as a host strain for metabolic engineering.</title>
        <authorList>
            <person name="Blanchard K."/>
            <person name="Robic S."/>
            <person name="Matsumura I."/>
        </authorList>
    </citation>
    <scope>NUCLEOTIDE SEQUENCE [LARGE SCALE GENOMIC DNA]</scope>
    <source>
        <strain evidence="2 3">NUB3621</strain>
    </source>
</reference>
<evidence type="ECO:0000313" key="2">
    <source>
        <dbReference type="EMBL" id="EZP76309.1"/>
    </source>
</evidence>
<dbReference type="Pfam" id="PF02538">
    <property type="entry name" value="Hydantoinase_B"/>
    <property type="match status" value="1"/>
</dbReference>
<dbReference type="InterPro" id="IPR003692">
    <property type="entry name" value="Hydantoinase_B"/>
</dbReference>
<name>A0ABC9VD82_9BACL</name>
<dbReference type="InterPro" id="IPR045079">
    <property type="entry name" value="Oxoprolinase-like"/>
</dbReference>
<organism evidence="2 3">
    <name type="scientific">Parageobacillus genomosp. 1</name>
    <dbReference type="NCBI Taxonomy" id="1295642"/>
    <lineage>
        <taxon>Bacteria</taxon>
        <taxon>Bacillati</taxon>
        <taxon>Bacillota</taxon>
        <taxon>Bacilli</taxon>
        <taxon>Bacillales</taxon>
        <taxon>Anoxybacillaceae</taxon>
        <taxon>Parageobacillus</taxon>
    </lineage>
</organism>
<dbReference type="RefSeq" id="WP_043905618.1">
    <property type="nucleotide sequence ID" value="NZ_CM002692.1"/>
</dbReference>
<keyword evidence="3" id="KW-1185">Reference proteome</keyword>
<protein>
    <submittedName>
        <fullName evidence="2">Hydantoinase B/oxoprolinase</fullName>
    </submittedName>
</protein>
<dbReference type="EMBL" id="AOTZ01000006">
    <property type="protein sequence ID" value="EZP76309.1"/>
    <property type="molecule type" value="Genomic_DNA"/>
</dbReference>
<sequence length="745" mass="82650">MAQTQREKELIEKFLQDTKLFLGPDPEIMYDHGLAPITEMEKEAIAKVSDATISVVRSKLQAASTEAFEMLEQIGAAPGAKWGDLITGFYTASGDLSLASSGGVLAFSTTAQYAVKFTRKYWVDDPTVGVKPGDVFMHNDARYGGIHNADHSMMLPLFHEGKLIAWAVAVVHEGENGAVEPGGIPSAAESKFMEGMMLSPIKVAENYTLKKDLVTFMQNSVREPKLQLQDMKAKLYAVIRMKKRMEEAIEEFGVDAVVATLRKTLDDTVAEVKRRISKWPDGTVRTMAVADGTLRENILIKTQLEVTKKGDVLHFDLSGSAPEFANRSNNTIIVGAKGIIAQLFLQFIWPDMPRNQAVIAPMKFTVTHKSIFDCSYEAPNAQSMMTIFPLFTAAQHALAKFLYSSPERYTKVIAPWYNMIACFLYGGITQNGETVGNIGTDLNGMPGGAHMDGDGEHAIAPLFAAMAEQGEQELLEEEIPMMHLSRRIVKDNQGFGKFRGGQGYQMIVAVKDTPFWGLMATTIGSKYPTVNGLFGGYGCPAYPLAKVKGINVFKILEENPEQFRYTIEEIMNDRPFEGASYTTHHRGLQFEVVNEGEIYIVTQGAGGGYGDVLDRDPNLVMKDLEDGLISDYVAQNIYHVVYDPETLVLNKEATEEKRRQEREARKKRGVPYKEFLKQWVTDEPPAHLPWYGCWGDKNIIYAGSPQNKMSAEEIQSVFLPDPKDVQIARLQAQLQQLTAKQGGGS</sequence>
<evidence type="ECO:0000259" key="1">
    <source>
        <dbReference type="Pfam" id="PF02538"/>
    </source>
</evidence>
<evidence type="ECO:0000313" key="3">
    <source>
        <dbReference type="Proteomes" id="UP000023566"/>
    </source>
</evidence>
<dbReference type="PANTHER" id="PTHR11365">
    <property type="entry name" value="5-OXOPROLINASE RELATED"/>
    <property type="match status" value="1"/>
</dbReference>
<dbReference type="PANTHER" id="PTHR11365:SF23">
    <property type="entry name" value="HYPOTHETICAL 5-OXOPROLINASE (EUROFUNG)-RELATED"/>
    <property type="match status" value="1"/>
</dbReference>
<accession>A0ABC9VD82</accession>
<gene>
    <name evidence="2" type="ORF">H839_13569</name>
</gene>
<dbReference type="Proteomes" id="UP000023566">
    <property type="component" value="Chromosome"/>
</dbReference>
<dbReference type="AlphaFoldDB" id="A0ABC9VD82"/>
<comment type="caution">
    <text evidence="2">The sequence shown here is derived from an EMBL/GenBank/DDBJ whole genome shotgun (WGS) entry which is preliminary data.</text>
</comment>